<dbReference type="InterPro" id="IPR043502">
    <property type="entry name" value="DNA/RNA_pol_sf"/>
</dbReference>
<dbReference type="GO" id="GO:0009432">
    <property type="term" value="P:SOS response"/>
    <property type="evidence" value="ECO:0007669"/>
    <property type="project" value="TreeGrafter"/>
</dbReference>
<dbReference type="PROSITE" id="PS50173">
    <property type="entry name" value="UMUC"/>
    <property type="match status" value="1"/>
</dbReference>
<dbReference type="Gene3D" id="3.30.70.270">
    <property type="match status" value="1"/>
</dbReference>
<dbReference type="GO" id="GO:0042276">
    <property type="term" value="P:error-prone translesion synthesis"/>
    <property type="evidence" value="ECO:0007669"/>
    <property type="project" value="TreeGrafter"/>
</dbReference>
<evidence type="ECO:0000313" key="4">
    <source>
        <dbReference type="Proteomes" id="UP000276568"/>
    </source>
</evidence>
<proteinExistence type="inferred from homology"/>
<evidence type="ECO:0000313" key="3">
    <source>
        <dbReference type="EMBL" id="RNM31197.1"/>
    </source>
</evidence>
<organism evidence="3 4">
    <name type="scientific">Absicoccus porci</name>
    <dbReference type="NCBI Taxonomy" id="2486576"/>
    <lineage>
        <taxon>Bacteria</taxon>
        <taxon>Bacillati</taxon>
        <taxon>Bacillota</taxon>
        <taxon>Erysipelotrichia</taxon>
        <taxon>Erysipelotrichales</taxon>
        <taxon>Erysipelotrichaceae</taxon>
        <taxon>Absicoccus</taxon>
    </lineage>
</organism>
<dbReference type="InterPro" id="IPR050116">
    <property type="entry name" value="DNA_polymerase-Y"/>
</dbReference>
<dbReference type="EMBL" id="RJQC01000001">
    <property type="protein sequence ID" value="RNM31197.1"/>
    <property type="molecule type" value="Genomic_DNA"/>
</dbReference>
<gene>
    <name evidence="3" type="ORF">EDX97_01105</name>
</gene>
<dbReference type="PANTHER" id="PTHR11076:SF35">
    <property type="entry name" value="DNA REPAIR PROTEIN HOMOLOG YOBH"/>
    <property type="match status" value="1"/>
</dbReference>
<dbReference type="OrthoDB" id="9808813at2"/>
<dbReference type="InterPro" id="IPR043128">
    <property type="entry name" value="Rev_trsase/Diguanyl_cyclase"/>
</dbReference>
<accession>A0A3N0I2Q6</accession>
<dbReference type="Gene3D" id="3.40.1170.60">
    <property type="match status" value="1"/>
</dbReference>
<protein>
    <submittedName>
        <fullName evidence="3">DNA repair protein</fullName>
    </submittedName>
</protein>
<feature type="domain" description="UmuC" evidence="2">
    <location>
        <begin position="4"/>
        <end position="193"/>
    </location>
</feature>
<dbReference type="InterPro" id="IPR017961">
    <property type="entry name" value="DNA_pol_Y-fam_little_finger"/>
</dbReference>
<dbReference type="AlphaFoldDB" id="A0A3N0I2Q6"/>
<evidence type="ECO:0000259" key="2">
    <source>
        <dbReference type="PROSITE" id="PS50173"/>
    </source>
</evidence>
<sequence length="417" mass="47916">MSMYLCIDLKSFYASVECSERGLDPFAVNLVVADPTRGNGALCMAITPKMKTLGVKNRCRIFEIPKGMDYIVAKPRMRLYMEYAAKIYKIFLKYVAREDIHVYSIDESFLNIEPYMKLYGLSPKALAKKITDAIFEQTHITATVGIGTNLYLTKIALDILSKHVPDNMGYLDESLYQNLLWHHKPLTDFWRIGPGISRRLAQLGIFDMYDLAHYPEDILHQTFGIQAEYLIDHAWGKEPTTIQDIKNYHSQAHSVSNSQILFEDYSYQDAYLIVKEMVDVNVLRLVDEHLVTNRIALYIGYSKNCRKASSATAKITNCTNSYRILLAEFKRLYQRIVDPHYPIRQIGLSFCDVKDERYESYDLFTDPNAIEKEASVQKAIIEIKQKYGKNAILKGMNLEEKATARKRNLLIGGHNAQ</sequence>
<dbReference type="GO" id="GO:0003684">
    <property type="term" value="F:damaged DNA binding"/>
    <property type="evidence" value="ECO:0007669"/>
    <property type="project" value="InterPro"/>
</dbReference>
<dbReference type="GO" id="GO:0003887">
    <property type="term" value="F:DNA-directed DNA polymerase activity"/>
    <property type="evidence" value="ECO:0007669"/>
    <property type="project" value="TreeGrafter"/>
</dbReference>
<comment type="similarity">
    <text evidence="1">Belongs to the DNA polymerase type-Y family.</text>
</comment>
<dbReference type="SUPFAM" id="SSF56672">
    <property type="entry name" value="DNA/RNA polymerases"/>
    <property type="match status" value="1"/>
</dbReference>
<dbReference type="Pfam" id="PF11799">
    <property type="entry name" value="IMS_C"/>
    <property type="match status" value="1"/>
</dbReference>
<keyword evidence="4" id="KW-1185">Reference proteome</keyword>
<dbReference type="Gene3D" id="1.10.150.20">
    <property type="entry name" value="5' to 3' exonuclease, C-terminal subdomain"/>
    <property type="match status" value="1"/>
</dbReference>
<dbReference type="Pfam" id="PF00817">
    <property type="entry name" value="IMS"/>
    <property type="match status" value="1"/>
</dbReference>
<reference evidence="3 4" key="1">
    <citation type="submission" date="2018-11" db="EMBL/GenBank/DDBJ databases">
        <title>Clostridium sp. nov., a member of the family Erysipelotrichaceae isolated from pig faeces.</title>
        <authorList>
            <person name="Chang Y.-H."/>
        </authorList>
    </citation>
    <scope>NUCLEOTIDE SEQUENCE [LARGE SCALE GENOMIC DNA]</scope>
    <source>
        <strain evidence="3 4">YH-panp20</strain>
    </source>
</reference>
<comment type="caution">
    <text evidence="3">The sequence shown here is derived from an EMBL/GenBank/DDBJ whole genome shotgun (WGS) entry which is preliminary data.</text>
</comment>
<dbReference type="PANTHER" id="PTHR11076">
    <property type="entry name" value="DNA REPAIR POLYMERASE UMUC / TRANSFERASE FAMILY MEMBER"/>
    <property type="match status" value="1"/>
</dbReference>
<dbReference type="GO" id="GO:0006281">
    <property type="term" value="P:DNA repair"/>
    <property type="evidence" value="ECO:0007669"/>
    <property type="project" value="InterPro"/>
</dbReference>
<dbReference type="GO" id="GO:0005829">
    <property type="term" value="C:cytosol"/>
    <property type="evidence" value="ECO:0007669"/>
    <property type="project" value="TreeGrafter"/>
</dbReference>
<name>A0A3N0I2Q6_9FIRM</name>
<evidence type="ECO:0000256" key="1">
    <source>
        <dbReference type="ARBA" id="ARBA00010945"/>
    </source>
</evidence>
<dbReference type="InterPro" id="IPR001126">
    <property type="entry name" value="UmuC"/>
</dbReference>
<dbReference type="Proteomes" id="UP000276568">
    <property type="component" value="Unassembled WGS sequence"/>
</dbReference>